<evidence type="ECO:0000313" key="1">
    <source>
        <dbReference type="EMBL" id="AEB95094.1"/>
    </source>
</evidence>
<reference evidence="1 2" key="1">
    <citation type="journal article" date="2011" name="J. Bacteriol.">
        <title>Complete genome sequence of Metallosphaera cuprina, a metal sulfide-oxidizing archaeon from a hot spring.</title>
        <authorList>
            <person name="Liu L.J."/>
            <person name="You X.Y."/>
            <person name="Zheng H."/>
            <person name="Wang S."/>
            <person name="Jiang C.Y."/>
            <person name="Liu S.J."/>
        </authorList>
    </citation>
    <scope>NUCLEOTIDE SEQUENCE [LARGE SCALE GENOMIC DNA]</scope>
    <source>
        <strain evidence="1 2">Ar-4</strain>
    </source>
</reference>
<proteinExistence type="predicted"/>
<dbReference type="HOGENOM" id="CLU_3194484_0_0_2"/>
<organism evidence="1 2">
    <name type="scientific">Metallosphaera cuprina (strain Ar-4)</name>
    <dbReference type="NCBI Taxonomy" id="1006006"/>
    <lineage>
        <taxon>Archaea</taxon>
        <taxon>Thermoproteota</taxon>
        <taxon>Thermoprotei</taxon>
        <taxon>Sulfolobales</taxon>
        <taxon>Sulfolobaceae</taxon>
        <taxon>Metallosphaera</taxon>
    </lineage>
</organism>
<keyword evidence="2" id="KW-1185">Reference proteome</keyword>
<dbReference type="KEGG" id="mcn:Mcup_0989"/>
<evidence type="ECO:0000313" key="2">
    <source>
        <dbReference type="Proteomes" id="UP000007812"/>
    </source>
</evidence>
<name>F4G2P6_METCR</name>
<dbReference type="STRING" id="1006006.Mcup_0989"/>
<sequence length="45" mass="5116">MLVLSDRLSSTNFSQLKGVIRLDLILFNVDNSDLALQLIRLKSVR</sequence>
<dbReference type="PATRIC" id="fig|1006006.8.peg.981"/>
<dbReference type="AlphaFoldDB" id="F4G2P6"/>
<protein>
    <submittedName>
        <fullName evidence="1">Uncharacterized protein</fullName>
    </submittedName>
</protein>
<dbReference type="Proteomes" id="UP000007812">
    <property type="component" value="Chromosome"/>
</dbReference>
<accession>F4G2P6</accession>
<gene>
    <name evidence="1" type="ordered locus">Mcup_0989</name>
</gene>
<dbReference type="EMBL" id="CP002656">
    <property type="protein sequence ID" value="AEB95094.1"/>
    <property type="molecule type" value="Genomic_DNA"/>
</dbReference>